<sequence>GTELFNPSLQGTELFNPSLQGTELFNPSLQGTELFNPSLQGTELLTSSLQGTSHPEAKEDRAWIRVVLNLGLEHQEQRLKLESSRAPEFIKVKENLRRTSRDLNQDQDQD</sequence>
<keyword evidence="2" id="KW-1185">Reference proteome</keyword>
<comment type="caution">
    <text evidence="1">The sequence shown here is derived from an EMBL/GenBank/DDBJ whole genome shotgun (WGS) entry which is preliminary data.</text>
</comment>
<dbReference type="AlphaFoldDB" id="A0AAW0MH24"/>
<proteinExistence type="predicted"/>
<organism evidence="1 2">
    <name type="scientific">Mugilogobius chulae</name>
    <name type="common">yellowstripe goby</name>
    <dbReference type="NCBI Taxonomy" id="88201"/>
    <lineage>
        <taxon>Eukaryota</taxon>
        <taxon>Metazoa</taxon>
        <taxon>Chordata</taxon>
        <taxon>Craniata</taxon>
        <taxon>Vertebrata</taxon>
        <taxon>Euteleostomi</taxon>
        <taxon>Actinopterygii</taxon>
        <taxon>Neopterygii</taxon>
        <taxon>Teleostei</taxon>
        <taxon>Neoteleostei</taxon>
        <taxon>Acanthomorphata</taxon>
        <taxon>Gobiaria</taxon>
        <taxon>Gobiiformes</taxon>
        <taxon>Gobioidei</taxon>
        <taxon>Gobiidae</taxon>
        <taxon>Gobionellinae</taxon>
        <taxon>Mugilogobius</taxon>
    </lineage>
</organism>
<dbReference type="EMBL" id="JBBPFD010000337">
    <property type="protein sequence ID" value="KAK7879165.1"/>
    <property type="molecule type" value="Genomic_DNA"/>
</dbReference>
<feature type="non-terminal residue" evidence="1">
    <location>
        <position position="1"/>
    </location>
</feature>
<protein>
    <submittedName>
        <fullName evidence="1">Uncharacterized protein</fullName>
    </submittedName>
</protein>
<reference evidence="2" key="1">
    <citation type="submission" date="2024-04" db="EMBL/GenBank/DDBJ databases">
        <title>Salinicola lusitanus LLJ914,a marine bacterium isolated from the Okinawa Trough.</title>
        <authorList>
            <person name="Li J."/>
        </authorList>
    </citation>
    <scope>NUCLEOTIDE SEQUENCE [LARGE SCALE GENOMIC DNA]</scope>
</reference>
<name>A0AAW0MH24_9GOBI</name>
<evidence type="ECO:0000313" key="2">
    <source>
        <dbReference type="Proteomes" id="UP001460270"/>
    </source>
</evidence>
<gene>
    <name evidence="1" type="ORF">WMY93_034055</name>
</gene>
<accession>A0AAW0MH24</accession>
<evidence type="ECO:0000313" key="1">
    <source>
        <dbReference type="EMBL" id="KAK7879165.1"/>
    </source>
</evidence>
<dbReference type="Proteomes" id="UP001460270">
    <property type="component" value="Unassembled WGS sequence"/>
</dbReference>
<dbReference type="SUPFAM" id="SSF141571">
    <property type="entry name" value="Pentapeptide repeat-like"/>
    <property type="match status" value="1"/>
</dbReference>